<dbReference type="PROSITE" id="PS50088">
    <property type="entry name" value="ANK_REPEAT"/>
    <property type="match status" value="3"/>
</dbReference>
<proteinExistence type="predicted"/>
<dbReference type="InterPro" id="IPR011990">
    <property type="entry name" value="TPR-like_helical_dom_sf"/>
</dbReference>
<dbReference type="InterPro" id="IPR036770">
    <property type="entry name" value="Ankyrin_rpt-contain_sf"/>
</dbReference>
<dbReference type="Gene3D" id="1.25.40.20">
    <property type="entry name" value="Ankyrin repeat-containing domain"/>
    <property type="match status" value="2"/>
</dbReference>
<evidence type="ECO:0000313" key="5">
    <source>
        <dbReference type="EMBL" id="VFU00561.1"/>
    </source>
</evidence>
<dbReference type="PANTHER" id="PTHR24171:SF9">
    <property type="entry name" value="ANKYRIN REPEAT DOMAIN-CONTAINING PROTEIN 39"/>
    <property type="match status" value="1"/>
</dbReference>
<protein>
    <submittedName>
        <fullName evidence="5">Aste57867_23918 protein</fullName>
    </submittedName>
</protein>
<sequence>MASGNGYLDVVKLLLANGASVDNARTDEGCTPLFIASNFGHADIVKLLLAHGADVNKAMHDGDTPLIRSSFCGHLEIVRSLVEMGANLALLHTNGYSAKDMAKAKGHSHIVTFLSDAAKSIHFNAKTALASGEFDLAIAILSQVIPPTRCQNAMYLTHRAVAICVLAISTLPGGMPPIWSIVQLFGKNAAGMESILQKDKVMNQLIKNDCTLLQSLKIVQMKPHKFDREDPRMKYALACLQMERAVNYVHAGEMELAWQDATACIDLGKTDVHAIMGETLHQMNRFDDAETAFSDGLTANPLEITSRAGLEDVRESKNVASAIGTNIAKLWDLLSKDREMRRWIQEDETFAKILKDVQANPYSFGQISDTYVQKAEKALKILENASIALARGPPITSLETLAAHVSKFRTFPFP</sequence>
<feature type="repeat" description="ANK" evidence="3">
    <location>
        <begin position="28"/>
        <end position="60"/>
    </location>
</feature>
<feature type="repeat" description="ANK" evidence="3">
    <location>
        <begin position="1"/>
        <end position="26"/>
    </location>
</feature>
<evidence type="ECO:0000256" key="2">
    <source>
        <dbReference type="ARBA" id="ARBA00023043"/>
    </source>
</evidence>
<dbReference type="EMBL" id="VJMH01007325">
    <property type="protein sequence ID" value="KAF0684072.1"/>
    <property type="molecule type" value="Genomic_DNA"/>
</dbReference>
<dbReference type="OrthoDB" id="64997at2759"/>
<organism evidence="5 6">
    <name type="scientific">Aphanomyces stellatus</name>
    <dbReference type="NCBI Taxonomy" id="120398"/>
    <lineage>
        <taxon>Eukaryota</taxon>
        <taxon>Sar</taxon>
        <taxon>Stramenopiles</taxon>
        <taxon>Oomycota</taxon>
        <taxon>Saprolegniomycetes</taxon>
        <taxon>Saprolegniales</taxon>
        <taxon>Verrucalvaceae</taxon>
        <taxon>Aphanomyces</taxon>
    </lineage>
</organism>
<dbReference type="AlphaFoldDB" id="A0A485LTF0"/>
<dbReference type="Gene3D" id="1.25.40.10">
    <property type="entry name" value="Tetratricopeptide repeat domain"/>
    <property type="match status" value="1"/>
</dbReference>
<accession>A0A485LTF0</accession>
<evidence type="ECO:0000256" key="3">
    <source>
        <dbReference type="PROSITE-ProRule" id="PRU00023"/>
    </source>
</evidence>
<evidence type="ECO:0000313" key="4">
    <source>
        <dbReference type="EMBL" id="KAF0684072.1"/>
    </source>
</evidence>
<keyword evidence="2 3" id="KW-0040">ANK repeat</keyword>
<gene>
    <name evidence="5" type="primary">Aste57867_23918</name>
    <name evidence="4" type="ORF">As57867_023845</name>
    <name evidence="5" type="ORF">ASTE57867_23918</name>
</gene>
<dbReference type="InterPro" id="IPR002110">
    <property type="entry name" value="Ankyrin_rpt"/>
</dbReference>
<dbReference type="SUPFAM" id="SSF48452">
    <property type="entry name" value="TPR-like"/>
    <property type="match status" value="1"/>
</dbReference>
<dbReference type="Proteomes" id="UP000332933">
    <property type="component" value="Unassembled WGS sequence"/>
</dbReference>
<reference evidence="4" key="2">
    <citation type="submission" date="2019-06" db="EMBL/GenBank/DDBJ databases">
        <title>Genomics analysis of Aphanomyces spp. identifies a new class of oomycete effector associated with host adaptation.</title>
        <authorList>
            <person name="Gaulin E."/>
        </authorList>
    </citation>
    <scope>NUCLEOTIDE SEQUENCE</scope>
    <source>
        <strain evidence="4">CBS 578.67</strain>
    </source>
</reference>
<dbReference type="SUPFAM" id="SSF48403">
    <property type="entry name" value="Ankyrin repeat"/>
    <property type="match status" value="1"/>
</dbReference>
<name>A0A485LTF0_9STRA</name>
<dbReference type="PANTHER" id="PTHR24171">
    <property type="entry name" value="ANKYRIN REPEAT DOMAIN-CONTAINING PROTEIN 39-RELATED"/>
    <property type="match status" value="1"/>
</dbReference>
<evidence type="ECO:0000313" key="6">
    <source>
        <dbReference type="Proteomes" id="UP000332933"/>
    </source>
</evidence>
<keyword evidence="6" id="KW-1185">Reference proteome</keyword>
<dbReference type="EMBL" id="CAADRA010007351">
    <property type="protein sequence ID" value="VFU00561.1"/>
    <property type="molecule type" value="Genomic_DNA"/>
</dbReference>
<dbReference type="PROSITE" id="PS50297">
    <property type="entry name" value="ANK_REP_REGION"/>
    <property type="match status" value="2"/>
</dbReference>
<keyword evidence="1" id="KW-0677">Repeat</keyword>
<dbReference type="Pfam" id="PF12796">
    <property type="entry name" value="Ank_2"/>
    <property type="match status" value="1"/>
</dbReference>
<dbReference type="SMART" id="SM00248">
    <property type="entry name" value="ANK"/>
    <property type="match status" value="4"/>
</dbReference>
<reference evidence="5 6" key="1">
    <citation type="submission" date="2019-03" db="EMBL/GenBank/DDBJ databases">
        <authorList>
            <person name="Gaulin E."/>
            <person name="Dumas B."/>
        </authorList>
    </citation>
    <scope>NUCLEOTIDE SEQUENCE [LARGE SCALE GENOMIC DNA]</scope>
    <source>
        <strain evidence="5">CBS 568.67</strain>
    </source>
</reference>
<evidence type="ECO:0000256" key="1">
    <source>
        <dbReference type="ARBA" id="ARBA00022737"/>
    </source>
</evidence>
<feature type="repeat" description="ANK" evidence="3">
    <location>
        <begin position="61"/>
        <end position="93"/>
    </location>
</feature>